<proteinExistence type="predicted"/>
<reference evidence="3" key="1">
    <citation type="submission" date="2016-11" db="EMBL/GenBank/DDBJ databases">
        <authorList>
            <person name="Varghese N."/>
            <person name="Submissions S."/>
        </authorList>
    </citation>
    <scope>NUCLEOTIDE SEQUENCE [LARGE SCALE GENOMIC DNA]</scope>
    <source>
        <strain evidence="3">DSM 15212 / CIP 107654 / DViRD3</strain>
    </source>
</reference>
<dbReference type="EMBL" id="FRAG01000014">
    <property type="protein sequence ID" value="SHJ89502.1"/>
    <property type="molecule type" value="Genomic_DNA"/>
</dbReference>
<evidence type="ECO:0000256" key="1">
    <source>
        <dbReference type="SAM" id="Phobius"/>
    </source>
</evidence>
<keyword evidence="3" id="KW-1185">Reference proteome</keyword>
<dbReference type="RefSeq" id="WP_073148564.1">
    <property type="nucleotide sequence ID" value="NZ_FRAG01000014.1"/>
</dbReference>
<protein>
    <submittedName>
        <fullName evidence="2">Uncharacterized protein</fullName>
    </submittedName>
</protein>
<name>A0A1M6N1H1_PARC5</name>
<keyword evidence="1" id="KW-0472">Membrane</keyword>
<dbReference type="Proteomes" id="UP000184465">
    <property type="component" value="Unassembled WGS sequence"/>
</dbReference>
<evidence type="ECO:0000313" key="2">
    <source>
        <dbReference type="EMBL" id="SHJ89502.1"/>
    </source>
</evidence>
<organism evidence="2 3">
    <name type="scientific">Paramaledivibacter caminithermalis (strain DSM 15212 / CIP 107654 / DViRD3)</name>
    <name type="common">Clostridium caminithermale</name>
    <dbReference type="NCBI Taxonomy" id="1121301"/>
    <lineage>
        <taxon>Bacteria</taxon>
        <taxon>Bacillati</taxon>
        <taxon>Bacillota</taxon>
        <taxon>Clostridia</taxon>
        <taxon>Peptostreptococcales</taxon>
        <taxon>Caminicellaceae</taxon>
        <taxon>Paramaledivibacter</taxon>
    </lineage>
</organism>
<feature type="transmembrane region" description="Helical" evidence="1">
    <location>
        <begin position="12"/>
        <end position="30"/>
    </location>
</feature>
<evidence type="ECO:0000313" key="3">
    <source>
        <dbReference type="Proteomes" id="UP000184465"/>
    </source>
</evidence>
<keyword evidence="1" id="KW-1133">Transmembrane helix</keyword>
<gene>
    <name evidence="2" type="ORF">SAMN02745912_01526</name>
</gene>
<accession>A0A1M6N1H1</accession>
<sequence length="296" mass="34537">MKYIKLNRKFTLLSIAMIIFLLILLFINTTTSINKHAIINEPFFLKCKASIYGYENDTSILSLFFVDSKTNSLVLKLIKDSEKIAFDNEEYIEILDKNIIRGSTYKNMSLYTLDLKVKFKKTGNISYENLYFVNSDNEVVDKLQVGEYTFLILNQSHNNKGLNILSHSSIRPFLDKYLLILENISGEQIKLKNIESGKFSDYVDEILIQINEDKVKEYKYGEDIVLSPKDTVKIEINFNKSKSNDHKDYDVFIFNPNIKYQDNGIIQNKISMRSFYGVSFNEKRMKKLLSKFMNSN</sequence>
<dbReference type="AlphaFoldDB" id="A0A1M6N1H1"/>
<keyword evidence="1" id="KW-0812">Transmembrane</keyword>